<dbReference type="Pfam" id="PF02113">
    <property type="entry name" value="Peptidase_S13"/>
    <property type="match status" value="1"/>
</dbReference>
<dbReference type="PANTHER" id="PTHR30023">
    <property type="entry name" value="D-ALANYL-D-ALANINE CARBOXYPEPTIDASE"/>
    <property type="match status" value="1"/>
</dbReference>
<feature type="chain" id="PRO_5025510962" evidence="3">
    <location>
        <begin position="24"/>
        <end position="509"/>
    </location>
</feature>
<dbReference type="NCBIfam" id="TIGR00666">
    <property type="entry name" value="PBP4"/>
    <property type="match status" value="1"/>
</dbReference>
<dbReference type="RefSeq" id="WP_162445109.1">
    <property type="nucleotide sequence ID" value="NZ_CP048222.1"/>
</dbReference>
<dbReference type="InterPro" id="IPR000667">
    <property type="entry name" value="Peptidase_S13"/>
</dbReference>
<evidence type="ECO:0000256" key="3">
    <source>
        <dbReference type="SAM" id="SignalP"/>
    </source>
</evidence>
<evidence type="ECO:0000313" key="4">
    <source>
        <dbReference type="EMBL" id="QHT69116.1"/>
    </source>
</evidence>
<comment type="similarity">
    <text evidence="1">Belongs to the peptidase S13 family.</text>
</comment>
<feature type="signal peptide" evidence="3">
    <location>
        <begin position="1"/>
        <end position="23"/>
    </location>
</feature>
<dbReference type="GO" id="GO:0000270">
    <property type="term" value="P:peptidoglycan metabolic process"/>
    <property type="evidence" value="ECO:0007669"/>
    <property type="project" value="TreeGrafter"/>
</dbReference>
<dbReference type="EC" id="3.4.16.4" evidence="4"/>
<dbReference type="PRINTS" id="PR00922">
    <property type="entry name" value="DADACBPTASE3"/>
</dbReference>
<reference evidence="4 5" key="1">
    <citation type="submission" date="2020-01" db="EMBL/GenBank/DDBJ databases">
        <authorList>
            <person name="Kim M.K."/>
        </authorList>
    </citation>
    <scope>NUCLEOTIDE SEQUENCE [LARGE SCALE GENOMIC DNA]</scope>
    <source>
        <strain evidence="4 5">172606-1</strain>
    </source>
</reference>
<dbReference type="KEGG" id="rhoz:GXP67_21950"/>
<dbReference type="Proteomes" id="UP000480178">
    <property type="component" value="Chromosome"/>
</dbReference>
<dbReference type="InterPro" id="IPR012338">
    <property type="entry name" value="Beta-lactam/transpept-like"/>
</dbReference>
<dbReference type="EMBL" id="CP048222">
    <property type="protein sequence ID" value="QHT69116.1"/>
    <property type="molecule type" value="Genomic_DNA"/>
</dbReference>
<evidence type="ECO:0000256" key="1">
    <source>
        <dbReference type="ARBA" id="ARBA00006096"/>
    </source>
</evidence>
<dbReference type="AlphaFoldDB" id="A0A6C0GM52"/>
<gene>
    <name evidence="4" type="primary">dacB</name>
    <name evidence="4" type="ORF">GXP67_21950</name>
</gene>
<keyword evidence="4" id="KW-0121">Carboxypeptidase</keyword>
<keyword evidence="4" id="KW-0645">Protease</keyword>
<keyword evidence="3" id="KW-0732">Signal</keyword>
<dbReference type="SUPFAM" id="SSF56601">
    <property type="entry name" value="beta-lactamase/transpeptidase-like"/>
    <property type="match status" value="1"/>
</dbReference>
<dbReference type="GO" id="GO:0009002">
    <property type="term" value="F:serine-type D-Ala-D-Ala carboxypeptidase activity"/>
    <property type="evidence" value="ECO:0007669"/>
    <property type="project" value="UniProtKB-EC"/>
</dbReference>
<sequence>MRFPFQRLASYSCMAFVLICACAQTPENDTPSKPPVAVSLSDLQTAVQDLANDPAIKHGQVAFSLKSSKTGKVIYEFNGDKSVIIASNLKLVTTATALAVLGAGYTFKTELQYDGVLGTDGVLKGNIYILGGGDPVLGSDKVKGSLATGPLMEVWADKIKEAGITQVNGAVIGDGDMYNDNVTPGGWVWSDIGNYYGAPVYGLNINDNLYTLYFKPGAKIGDPARILRIVPPMQQLEIINEVTTGKAGSGDNAYIYGAPYTYLRQIQGTIPAGVNEFDIRGSLPDPVTFCAGLLQQKLTQKGIKVSQMAISTRLLRMRKTKINTDRKPIFAHLSPPLSAIVEETNLKSMNLYAEAMAKLLGVNIFKDGTTFSGTEAIVKFWKEKGIHTDGFFMRDGSGLSRTNVIRATTLTDILNWCAKDSIFAPLYNSLPVAGVSGTMKNIGKGTAAAGNIRAKTGTLERVMNYSGYYYNKSGELMSFAIITNDYVSESSAQIRKKIERIMVVMAGLS</sequence>
<dbReference type="PANTHER" id="PTHR30023:SF0">
    <property type="entry name" value="PENICILLIN-SENSITIVE CARBOXYPEPTIDASE A"/>
    <property type="match status" value="1"/>
</dbReference>
<dbReference type="PROSITE" id="PS51257">
    <property type="entry name" value="PROKAR_LIPOPROTEIN"/>
    <property type="match status" value="1"/>
</dbReference>
<keyword evidence="2 4" id="KW-0378">Hydrolase</keyword>
<name>A0A6C0GM52_9BACT</name>
<dbReference type="GO" id="GO:0006508">
    <property type="term" value="P:proteolysis"/>
    <property type="evidence" value="ECO:0007669"/>
    <property type="project" value="InterPro"/>
</dbReference>
<accession>A0A6C0GM52</accession>
<evidence type="ECO:0000313" key="5">
    <source>
        <dbReference type="Proteomes" id="UP000480178"/>
    </source>
</evidence>
<dbReference type="Gene3D" id="3.40.710.10">
    <property type="entry name" value="DD-peptidase/beta-lactamase superfamily"/>
    <property type="match status" value="2"/>
</dbReference>
<proteinExistence type="inferred from homology"/>
<keyword evidence="5" id="KW-1185">Reference proteome</keyword>
<organism evidence="4 5">
    <name type="scientific">Rhodocytophaga rosea</name>
    <dbReference type="NCBI Taxonomy" id="2704465"/>
    <lineage>
        <taxon>Bacteria</taxon>
        <taxon>Pseudomonadati</taxon>
        <taxon>Bacteroidota</taxon>
        <taxon>Cytophagia</taxon>
        <taxon>Cytophagales</taxon>
        <taxon>Rhodocytophagaceae</taxon>
        <taxon>Rhodocytophaga</taxon>
    </lineage>
</organism>
<evidence type="ECO:0000256" key="2">
    <source>
        <dbReference type="ARBA" id="ARBA00022801"/>
    </source>
</evidence>
<protein>
    <submittedName>
        <fullName evidence="4">D-alanyl-D-alanine carboxypeptidase/D-alanyl-D-alanine-endopeptidase</fullName>
        <ecNumber evidence="4">3.4.16.4</ecNumber>
    </submittedName>
</protein>